<name>A0A645EUZ3_9ZZZZ</name>
<organism evidence="1">
    <name type="scientific">bioreactor metagenome</name>
    <dbReference type="NCBI Taxonomy" id="1076179"/>
    <lineage>
        <taxon>unclassified sequences</taxon>
        <taxon>metagenomes</taxon>
        <taxon>ecological metagenomes</taxon>
    </lineage>
</organism>
<dbReference type="AlphaFoldDB" id="A0A645EUZ3"/>
<proteinExistence type="predicted"/>
<sequence length="66" mass="6956">MIGRPTDDGGLRHIILIGNLGQIIAFLPGIQNTVCGRDGQYSADGQGCSGVIVKVIVISPENGFRF</sequence>
<reference evidence="1" key="1">
    <citation type="submission" date="2019-08" db="EMBL/GenBank/DDBJ databases">
        <authorList>
            <person name="Kucharzyk K."/>
            <person name="Murdoch R.W."/>
            <person name="Higgins S."/>
            <person name="Loffler F."/>
        </authorList>
    </citation>
    <scope>NUCLEOTIDE SEQUENCE</scope>
</reference>
<dbReference type="EMBL" id="VSSQ01051157">
    <property type="protein sequence ID" value="MPN05246.1"/>
    <property type="molecule type" value="Genomic_DNA"/>
</dbReference>
<accession>A0A645EUZ3</accession>
<gene>
    <name evidence="1" type="ORF">SDC9_152496</name>
</gene>
<protein>
    <submittedName>
        <fullName evidence="1">Uncharacterized protein</fullName>
    </submittedName>
</protein>
<evidence type="ECO:0000313" key="1">
    <source>
        <dbReference type="EMBL" id="MPN05246.1"/>
    </source>
</evidence>
<comment type="caution">
    <text evidence="1">The sequence shown here is derived from an EMBL/GenBank/DDBJ whole genome shotgun (WGS) entry which is preliminary data.</text>
</comment>